<dbReference type="GO" id="GO:0043171">
    <property type="term" value="P:peptide catabolic process"/>
    <property type="evidence" value="ECO:0007669"/>
    <property type="project" value="TreeGrafter"/>
</dbReference>
<evidence type="ECO:0000256" key="3">
    <source>
        <dbReference type="ARBA" id="ARBA00010136"/>
    </source>
</evidence>
<dbReference type="Gene3D" id="2.60.40.1910">
    <property type="match status" value="1"/>
</dbReference>
<evidence type="ECO:0000256" key="2">
    <source>
        <dbReference type="ARBA" id="ARBA00004609"/>
    </source>
</evidence>
<dbReference type="Gene3D" id="1.25.50.20">
    <property type="match status" value="2"/>
</dbReference>
<sequence length="1200" mass="141741">MPTKSMTYEIHSDTLRTYFHITPPMSNLQIAMVVTDYCKLGINENITLWCNCYLLEQSMKFEFAQKIIYNITLHLKSEFSRINIPKMDHVVIPNFPQDGTSKWGLIFHTEADLIYDEKLDPVMRKMEVARLIAPKIAYQWFSNSLSSAWSNFWLLDALATMFGEEAVAKSFNNSEILNLFIIQNQYESLHLDSHFDMNPVEFPSLSEINSLFSFPRYMKVGKNSITTSKDNITIHYIVYYMYACLCVCLWGFVISIRFSTIMSNNFWAKGEKLAGAYFCPNTSSYEFSNWMHYKHYPVISWERNTNYTGYVLSRSDNTSNIKWLVPIKLMEISLNVYYKTCLASHINFIEMKFPQSDRWMVNLEQAGYYRVKYDLKGWHAIANNLNSTAGKYENISVINRAKIVDDAFHLMMERQLDVSLFWNLTQFLSQETNYVVWYPMIKVFEYMSTIFPISKDGIKFIDIKAKFRELLDKPLMAIRLQKHVMENDFTESFEQEILKWSCTFKHIHCANKAKMALEYHLQNPEIEPLLLASHIQANGIRQLFPCWDEPHFKATFNISITHPRYYSALSNMPSKFMINDRHSDLVRTYFHITPPMSTLQVAIIVTDYRQLKINDNITLWCNCYLLEQSMKFEFAQKIIYNITLHLKSEFSRINIPKMDHVAIPNFLQDGTSKWGLIFHTEADLIYDEKLDSVMRKMEVARLIAPKIAYQWFSNSLSSDWSNFWLHDALATMFGEEAIAKSFNNSEILNLFIIRNQYESLHLDSHFNMNPVEIISLSEINSIFSFPRYMKGIIVLRMFQSAISDKVFRIKIRRYVSRQFSTIISYNFWIKTEKLAGKYKFCPHASSYEFANWIHYKHYPVISWERDTDYTGFVLSRSYSTSNITLLMPIKLKEISLNKNYKTCLGSHFNSIIITFPQSDCWIVNFGQAGYYRVKYDLKGWHAIANYLNSTPRKYKSISVINRAKIVDDAFHLMMERQLDVSLFWNLTQFLSQETNYVVWYPMIKVFEYMSTIFPFPEDEVKFIDIKAKFRELLDKPLMAILLKEHLMENDFTESFKQEILKWSCTLKHNQCAVKARNTLGHHLQNPEIEPVPSEWKHWTYCRGFILCYYAYYSTWFSARNTWLRKLDHDLLPFLACCETDWIITDHLTNLFVNRFTQNEREDVAVIRSYLNIFHSIVSKHANTYNVLQNILYNLEDIKPK</sequence>
<dbReference type="GO" id="GO:0005615">
    <property type="term" value="C:extracellular space"/>
    <property type="evidence" value="ECO:0007669"/>
    <property type="project" value="TreeGrafter"/>
</dbReference>
<feature type="domain" description="ERAP1-like C-terminal" evidence="14">
    <location>
        <begin position="360"/>
        <end position="532"/>
    </location>
</feature>
<keyword evidence="4" id="KW-0325">Glycoprotein</keyword>
<keyword evidence="9" id="KW-0482">Metalloprotease</keyword>
<dbReference type="GO" id="GO:0042277">
    <property type="term" value="F:peptide binding"/>
    <property type="evidence" value="ECO:0007669"/>
    <property type="project" value="TreeGrafter"/>
</dbReference>
<dbReference type="InterPro" id="IPR034016">
    <property type="entry name" value="M1_APN-typ"/>
</dbReference>
<evidence type="ECO:0000313" key="16">
    <source>
        <dbReference type="Proteomes" id="UP000078492"/>
    </source>
</evidence>
<dbReference type="GO" id="GO:0098552">
    <property type="term" value="C:side of membrane"/>
    <property type="evidence" value="ECO:0007669"/>
    <property type="project" value="UniProtKB-KW"/>
</dbReference>
<feature type="domain" description="Peptidase M1 membrane alanine aminopeptidase" evidence="13">
    <location>
        <begin position="654"/>
        <end position="833"/>
    </location>
</feature>
<dbReference type="Gene3D" id="1.10.390.10">
    <property type="entry name" value="Neutral Protease Domain 2"/>
    <property type="match status" value="2"/>
</dbReference>
<keyword evidence="8" id="KW-0862">Zinc</keyword>
<accession>A0A195E3C7</accession>
<comment type="similarity">
    <text evidence="3">Belongs to the peptidase M1 family.</text>
</comment>
<reference evidence="15 16" key="1">
    <citation type="submission" date="2015-09" db="EMBL/GenBank/DDBJ databases">
        <title>Trachymyrmex cornetzi WGS genome.</title>
        <authorList>
            <person name="Nygaard S."/>
            <person name="Hu H."/>
            <person name="Boomsma J."/>
            <person name="Zhang G."/>
        </authorList>
    </citation>
    <scope>NUCLEOTIDE SEQUENCE [LARGE SCALE GENOMIC DNA]</scope>
    <source>
        <strain evidence="15">Tcor2-1</strain>
        <tissue evidence="15">Whole body</tissue>
    </source>
</reference>
<evidence type="ECO:0000256" key="10">
    <source>
        <dbReference type="ARBA" id="ARBA00023288"/>
    </source>
</evidence>
<evidence type="ECO:0000256" key="9">
    <source>
        <dbReference type="ARBA" id="ARBA00023049"/>
    </source>
</evidence>
<dbReference type="GO" id="GO:0008270">
    <property type="term" value="F:zinc ion binding"/>
    <property type="evidence" value="ECO:0007669"/>
    <property type="project" value="InterPro"/>
</dbReference>
<dbReference type="SUPFAM" id="SSF63737">
    <property type="entry name" value="Leukotriene A4 hydrolase N-terminal domain"/>
    <property type="match status" value="1"/>
</dbReference>
<dbReference type="GO" id="GO:0005886">
    <property type="term" value="C:plasma membrane"/>
    <property type="evidence" value="ECO:0007669"/>
    <property type="project" value="UniProtKB-SubCell"/>
</dbReference>
<feature type="domain" description="Peptidase M1 membrane alanine aminopeptidase" evidence="13">
    <location>
        <begin position="83"/>
        <end position="219"/>
    </location>
</feature>
<comment type="subcellular location">
    <subcellularLocation>
        <location evidence="2">Cell membrane</location>
        <topology evidence="2">Lipid-anchor</topology>
        <topology evidence="2">GPI-anchor</topology>
    </subcellularLocation>
</comment>
<evidence type="ECO:0000256" key="12">
    <source>
        <dbReference type="SAM" id="Phobius"/>
    </source>
</evidence>
<dbReference type="PANTHER" id="PTHR11533">
    <property type="entry name" value="PROTEASE M1 ZINC METALLOPROTEASE"/>
    <property type="match status" value="1"/>
</dbReference>
<proteinExistence type="inferred from homology"/>
<dbReference type="GO" id="GO:0070006">
    <property type="term" value="F:metalloaminopeptidase activity"/>
    <property type="evidence" value="ECO:0007669"/>
    <property type="project" value="TreeGrafter"/>
</dbReference>
<keyword evidence="7" id="KW-0378">Hydrolase</keyword>
<dbReference type="STRING" id="471704.A0A195E3C7"/>
<dbReference type="InterPro" id="IPR024571">
    <property type="entry name" value="ERAP1-like_C_dom"/>
</dbReference>
<evidence type="ECO:0000259" key="13">
    <source>
        <dbReference type="Pfam" id="PF01433"/>
    </source>
</evidence>
<keyword evidence="16" id="KW-1185">Reference proteome</keyword>
<evidence type="ECO:0000256" key="7">
    <source>
        <dbReference type="ARBA" id="ARBA00022801"/>
    </source>
</evidence>
<keyword evidence="10" id="KW-0449">Lipoprotein</keyword>
<dbReference type="GO" id="GO:0006508">
    <property type="term" value="P:proteolysis"/>
    <property type="evidence" value="ECO:0007669"/>
    <property type="project" value="UniProtKB-KW"/>
</dbReference>
<gene>
    <name evidence="15" type="ORF">ALC57_08124</name>
</gene>
<dbReference type="PANTHER" id="PTHR11533:SF294">
    <property type="entry name" value="THYROTROPIN-RELEASING HORMONE-DEGRADING ECTOENZYME"/>
    <property type="match status" value="1"/>
</dbReference>
<name>A0A195E3C7_9HYME</name>
<dbReference type="InterPro" id="IPR042097">
    <property type="entry name" value="Aminopeptidase_N-like_N_sf"/>
</dbReference>
<dbReference type="Proteomes" id="UP000078492">
    <property type="component" value="Unassembled WGS sequence"/>
</dbReference>
<comment type="cofactor">
    <cofactor evidence="1">
        <name>Zn(2+)</name>
        <dbReference type="ChEBI" id="CHEBI:29105"/>
    </cofactor>
</comment>
<keyword evidence="12" id="KW-0472">Membrane</keyword>
<dbReference type="AlphaFoldDB" id="A0A195E3C7"/>
<keyword evidence="6" id="KW-0479">Metal-binding</keyword>
<evidence type="ECO:0000256" key="4">
    <source>
        <dbReference type="ARBA" id="ARBA00022622"/>
    </source>
</evidence>
<keyword evidence="5" id="KW-0645">Protease</keyword>
<keyword evidence="12" id="KW-0812">Transmembrane</keyword>
<feature type="site" description="Transition state stabilizer" evidence="11">
    <location>
        <position position="788"/>
    </location>
</feature>
<organism evidence="15 16">
    <name type="scientific">Trachymyrmex cornetzi</name>
    <dbReference type="NCBI Taxonomy" id="471704"/>
    <lineage>
        <taxon>Eukaryota</taxon>
        <taxon>Metazoa</taxon>
        <taxon>Ecdysozoa</taxon>
        <taxon>Arthropoda</taxon>
        <taxon>Hexapoda</taxon>
        <taxon>Insecta</taxon>
        <taxon>Pterygota</taxon>
        <taxon>Neoptera</taxon>
        <taxon>Endopterygota</taxon>
        <taxon>Hymenoptera</taxon>
        <taxon>Apocrita</taxon>
        <taxon>Aculeata</taxon>
        <taxon>Formicoidea</taxon>
        <taxon>Formicidae</taxon>
        <taxon>Myrmicinae</taxon>
        <taxon>Trachymyrmex</taxon>
    </lineage>
</organism>
<feature type="transmembrane region" description="Helical" evidence="12">
    <location>
        <begin position="237"/>
        <end position="256"/>
    </location>
</feature>
<dbReference type="InterPro" id="IPR001930">
    <property type="entry name" value="Peptidase_M1"/>
</dbReference>
<dbReference type="InterPro" id="IPR014782">
    <property type="entry name" value="Peptidase_M1_dom"/>
</dbReference>
<dbReference type="Pfam" id="PF01433">
    <property type="entry name" value="Peptidase_M1"/>
    <property type="match status" value="2"/>
</dbReference>
<evidence type="ECO:0000256" key="8">
    <source>
        <dbReference type="ARBA" id="ARBA00022833"/>
    </source>
</evidence>
<dbReference type="PRINTS" id="PR00756">
    <property type="entry name" value="ALADIPTASE"/>
</dbReference>
<evidence type="ECO:0000256" key="6">
    <source>
        <dbReference type="ARBA" id="ARBA00022723"/>
    </source>
</evidence>
<evidence type="ECO:0000256" key="1">
    <source>
        <dbReference type="ARBA" id="ARBA00001947"/>
    </source>
</evidence>
<dbReference type="SUPFAM" id="SSF55486">
    <property type="entry name" value="Metalloproteases ('zincins'), catalytic domain"/>
    <property type="match status" value="2"/>
</dbReference>
<dbReference type="InterPro" id="IPR050344">
    <property type="entry name" value="Peptidase_M1_aminopeptidases"/>
</dbReference>
<dbReference type="InterPro" id="IPR027268">
    <property type="entry name" value="Peptidase_M4/M1_CTD_sf"/>
</dbReference>
<keyword evidence="15" id="KW-0031">Aminopeptidase</keyword>
<dbReference type="Pfam" id="PF11838">
    <property type="entry name" value="ERAP1_C"/>
    <property type="match status" value="2"/>
</dbReference>
<evidence type="ECO:0000313" key="15">
    <source>
        <dbReference type="EMBL" id="KYN19648.1"/>
    </source>
</evidence>
<dbReference type="GO" id="GO:0005737">
    <property type="term" value="C:cytoplasm"/>
    <property type="evidence" value="ECO:0007669"/>
    <property type="project" value="TreeGrafter"/>
</dbReference>
<dbReference type="CDD" id="cd09601">
    <property type="entry name" value="M1_APN-Q_like"/>
    <property type="match status" value="1"/>
</dbReference>
<evidence type="ECO:0000256" key="11">
    <source>
        <dbReference type="PIRSR" id="PIRSR634016-4"/>
    </source>
</evidence>
<evidence type="ECO:0000256" key="5">
    <source>
        <dbReference type="ARBA" id="ARBA00022670"/>
    </source>
</evidence>
<feature type="domain" description="ERAP1-like C-terminal" evidence="14">
    <location>
        <begin position="921"/>
        <end position="1103"/>
    </location>
</feature>
<keyword evidence="12" id="KW-1133">Transmembrane helix</keyword>
<keyword evidence="4" id="KW-0336">GPI-anchor</keyword>
<protein>
    <submittedName>
        <fullName evidence="15">Glutamyl aminopeptidase</fullName>
    </submittedName>
</protein>
<evidence type="ECO:0000259" key="14">
    <source>
        <dbReference type="Pfam" id="PF11838"/>
    </source>
</evidence>
<dbReference type="EMBL" id="KQ979701">
    <property type="protein sequence ID" value="KYN19648.1"/>
    <property type="molecule type" value="Genomic_DNA"/>
</dbReference>